<comment type="caution">
    <text evidence="1">The sequence shown here is derived from an EMBL/GenBank/DDBJ whole genome shotgun (WGS) entry which is preliminary data.</text>
</comment>
<keyword evidence="2" id="KW-1185">Reference proteome</keyword>
<dbReference type="EMBL" id="QGTS01000013">
    <property type="protein sequence ID" value="PWW05381.1"/>
    <property type="molecule type" value="Genomic_DNA"/>
</dbReference>
<protein>
    <submittedName>
        <fullName evidence="1">Uncharacterized protein</fullName>
    </submittedName>
</protein>
<accession>A0A317PW20</accession>
<name>A0A317PW20_9ENTR</name>
<sequence length="49" mass="5326">MAKTLKQMLEEQPEHVVAAAAEKASLILAELDKKKQLEEGGKMDGSDQS</sequence>
<organism evidence="1 2">
    <name type="scientific">Mangrovibacter plantisponsor</name>
    <dbReference type="NCBI Taxonomy" id="451513"/>
    <lineage>
        <taxon>Bacteria</taxon>
        <taxon>Pseudomonadati</taxon>
        <taxon>Pseudomonadota</taxon>
        <taxon>Gammaproteobacteria</taxon>
        <taxon>Enterobacterales</taxon>
        <taxon>Enterobacteriaceae</taxon>
        <taxon>Mangrovibacter</taxon>
    </lineage>
</organism>
<dbReference type="AlphaFoldDB" id="A0A317PW20"/>
<gene>
    <name evidence="1" type="ORF">DES37_11384</name>
</gene>
<proteinExistence type="predicted"/>
<dbReference type="RefSeq" id="WP_170123795.1">
    <property type="nucleotide sequence ID" value="NZ_QGTS01000013.1"/>
</dbReference>
<reference evidence="1 2" key="1">
    <citation type="submission" date="2018-05" db="EMBL/GenBank/DDBJ databases">
        <title>Genomic Encyclopedia of Type Strains, Phase IV (KMG-IV): sequencing the most valuable type-strain genomes for metagenomic binning, comparative biology and taxonomic classification.</title>
        <authorList>
            <person name="Goeker M."/>
        </authorList>
    </citation>
    <scope>NUCLEOTIDE SEQUENCE [LARGE SCALE GENOMIC DNA]</scope>
    <source>
        <strain evidence="1 2">DSM 19579</strain>
    </source>
</reference>
<evidence type="ECO:0000313" key="1">
    <source>
        <dbReference type="EMBL" id="PWW05381.1"/>
    </source>
</evidence>
<dbReference type="Proteomes" id="UP000246744">
    <property type="component" value="Unassembled WGS sequence"/>
</dbReference>
<evidence type="ECO:0000313" key="2">
    <source>
        <dbReference type="Proteomes" id="UP000246744"/>
    </source>
</evidence>